<dbReference type="RefSeq" id="WP_011312833.1">
    <property type="nucleotide sequence ID" value="NC_007404.1"/>
</dbReference>
<dbReference type="GO" id="GO:0009279">
    <property type="term" value="C:cell outer membrane"/>
    <property type="evidence" value="ECO:0007669"/>
    <property type="project" value="UniProtKB-SubCell"/>
</dbReference>
<keyword evidence="2 7" id="KW-0813">Transport</keyword>
<dbReference type="SUPFAM" id="SSF56954">
    <property type="entry name" value="Outer membrane efflux proteins (OEP)"/>
    <property type="match status" value="1"/>
</dbReference>
<dbReference type="InterPro" id="IPR051906">
    <property type="entry name" value="TolC-like"/>
</dbReference>
<dbReference type="PANTHER" id="PTHR30026:SF21">
    <property type="entry name" value="SLR1270 PROTEIN"/>
    <property type="match status" value="1"/>
</dbReference>
<dbReference type="InterPro" id="IPR003423">
    <property type="entry name" value="OMP_efflux"/>
</dbReference>
<dbReference type="GO" id="GO:0015288">
    <property type="term" value="F:porin activity"/>
    <property type="evidence" value="ECO:0007669"/>
    <property type="project" value="TreeGrafter"/>
</dbReference>
<dbReference type="InterPro" id="IPR028351">
    <property type="entry name" value="CyaE"/>
</dbReference>
<evidence type="ECO:0000256" key="4">
    <source>
        <dbReference type="ARBA" id="ARBA00022692"/>
    </source>
</evidence>
<evidence type="ECO:0000256" key="1">
    <source>
        <dbReference type="ARBA" id="ARBA00007613"/>
    </source>
</evidence>
<dbReference type="PANTHER" id="PTHR30026">
    <property type="entry name" value="OUTER MEMBRANE PROTEIN TOLC"/>
    <property type="match status" value="1"/>
</dbReference>
<dbReference type="Gene3D" id="1.20.1600.10">
    <property type="entry name" value="Outer membrane efflux proteins (OEP)"/>
    <property type="match status" value="1"/>
</dbReference>
<evidence type="ECO:0000256" key="7">
    <source>
        <dbReference type="PIRNR" id="PIRNR001892"/>
    </source>
</evidence>
<proteinExistence type="inferred from homology"/>
<sequence>MKSSLFILWTAASAGIVHAAALEPPARPGSFWLPPHAVAEPAPAIAAPVRFDSLAALTDHALRERAESRAAWLAAQAEAARLDAATAELWPSVTGQFNFTRSRGLSSSGAPVATLHRYGPSLSLSYVLFDFGARAAGVDAQRYRLIASLLSANRALQDVIAAVEAAYYGVQAAAALVDAQAQQEAALRTSLEAVEVRLQAGLAARADRLRAEAALVEAQLAREAAERDQANAMATLKQAAGIAQTQPLTLAWDVAPPALPEVDALLADLLAEAERQRPDLHALQATAASARAVAERARAARWPSVSLAANSGRTFFLEDERVPSTTYSVGLSVALPLFDGGRLAAEARAAAREAERLQAEAEVQRSQVALAITRAYHDVRHAQSRRAGVAVQFESAAESARAAEARYRAGVGSLLEWLTAQADLARARQVRAQSDSDWLAAFSALNHALGRLPGASPGTPP</sequence>
<evidence type="ECO:0000256" key="2">
    <source>
        <dbReference type="ARBA" id="ARBA00022448"/>
    </source>
</evidence>
<evidence type="ECO:0000313" key="9">
    <source>
        <dbReference type="EMBL" id="AAZ98274.1"/>
    </source>
</evidence>
<evidence type="ECO:0000256" key="8">
    <source>
        <dbReference type="SAM" id="SignalP"/>
    </source>
</evidence>
<feature type="chain" id="PRO_5004228922" description="Protein CyaE" evidence="8">
    <location>
        <begin position="20"/>
        <end position="461"/>
    </location>
</feature>
<keyword evidence="8" id="KW-0732">Signal</keyword>
<evidence type="ECO:0000256" key="3">
    <source>
        <dbReference type="ARBA" id="ARBA00022452"/>
    </source>
</evidence>
<dbReference type="PIRSF" id="PIRSF001892">
    <property type="entry name" value="CyaE"/>
    <property type="match status" value="1"/>
</dbReference>
<keyword evidence="7" id="KW-0354">Hemolysis</keyword>
<dbReference type="GO" id="GO:0015562">
    <property type="term" value="F:efflux transmembrane transporter activity"/>
    <property type="evidence" value="ECO:0007669"/>
    <property type="project" value="InterPro"/>
</dbReference>
<reference evidence="9 10" key="1">
    <citation type="journal article" date="2006" name="J. Bacteriol.">
        <title>The genome sequence of the obligately chemolithoautotrophic, facultatively anaerobic bacterium Thiobacillus denitrificans.</title>
        <authorList>
            <person name="Beller H.R."/>
            <person name="Chain P.S."/>
            <person name="Letain T.E."/>
            <person name="Chakicherla A."/>
            <person name="Larimer F.W."/>
            <person name="Richardson P.M."/>
            <person name="Coleman M.A."/>
            <person name="Wood A.P."/>
            <person name="Kelly D.P."/>
        </authorList>
    </citation>
    <scope>NUCLEOTIDE SEQUENCE [LARGE SCALE GENOMIC DNA]</scope>
    <source>
        <strain evidence="9 10">ATCC 25259</strain>
    </source>
</reference>
<organism evidence="9 10">
    <name type="scientific">Thiobacillus denitrificans (strain ATCC 25259 / T1)</name>
    <dbReference type="NCBI Taxonomy" id="292415"/>
    <lineage>
        <taxon>Bacteria</taxon>
        <taxon>Pseudomonadati</taxon>
        <taxon>Pseudomonadota</taxon>
        <taxon>Betaproteobacteria</taxon>
        <taxon>Nitrosomonadales</taxon>
        <taxon>Thiobacillaceae</taxon>
        <taxon>Thiobacillus</taxon>
    </lineage>
</organism>
<evidence type="ECO:0000256" key="6">
    <source>
        <dbReference type="ARBA" id="ARBA00023237"/>
    </source>
</evidence>
<gene>
    <name evidence="9" type="ordered locus">Tbd_2321</name>
</gene>
<keyword evidence="6 7" id="KW-0998">Cell outer membrane</keyword>
<keyword evidence="4" id="KW-0812">Transmembrane</keyword>
<dbReference type="HOGENOM" id="CLU_012817_10_2_4"/>
<dbReference type="KEGG" id="tbd:Tbd_2321"/>
<dbReference type="AlphaFoldDB" id="Q3SGH6"/>
<evidence type="ECO:0000313" key="10">
    <source>
        <dbReference type="Proteomes" id="UP000008291"/>
    </source>
</evidence>
<dbReference type="EMBL" id="CP000116">
    <property type="protein sequence ID" value="AAZ98274.1"/>
    <property type="molecule type" value="Genomic_DNA"/>
</dbReference>
<feature type="signal peptide" evidence="8">
    <location>
        <begin position="1"/>
        <end position="19"/>
    </location>
</feature>
<keyword evidence="10" id="KW-1185">Reference proteome</keyword>
<dbReference type="GO" id="GO:0031640">
    <property type="term" value="P:killing of cells of another organism"/>
    <property type="evidence" value="ECO:0007669"/>
    <property type="project" value="UniProtKB-KW"/>
</dbReference>
<dbReference type="STRING" id="292415.Tbd_2321"/>
<dbReference type="Pfam" id="PF02321">
    <property type="entry name" value="OEP"/>
    <property type="match status" value="2"/>
</dbReference>
<comment type="similarity">
    <text evidence="1 7">Belongs to the outer membrane factor (OMF) (TC 1.B.17) family.</text>
</comment>
<protein>
    <recommendedName>
        <fullName evidence="7">Protein CyaE</fullName>
    </recommendedName>
</protein>
<keyword evidence="5 7" id="KW-0472">Membrane</keyword>
<comment type="function">
    <text evidence="7">CyaE is necessary for transport of calmodulin-sensitive adenylate cyclase-hemolysin (cyclolysin).</text>
</comment>
<keyword evidence="7" id="KW-0204">Cytolysis</keyword>
<dbReference type="eggNOG" id="COG1538">
    <property type="taxonomic scope" value="Bacteria"/>
</dbReference>
<keyword evidence="3" id="KW-1134">Transmembrane beta strand</keyword>
<name>Q3SGH6_THIDA</name>
<evidence type="ECO:0000256" key="5">
    <source>
        <dbReference type="ARBA" id="ARBA00023136"/>
    </source>
</evidence>
<dbReference type="Proteomes" id="UP000008291">
    <property type="component" value="Chromosome"/>
</dbReference>
<comment type="subcellular location">
    <subcellularLocation>
        <location evidence="7">Cell outer membrane</location>
        <topology evidence="7">Peripheral membrane protein</topology>
    </subcellularLocation>
</comment>
<accession>Q3SGH6</accession>
<dbReference type="GO" id="GO:1990281">
    <property type="term" value="C:efflux pump complex"/>
    <property type="evidence" value="ECO:0007669"/>
    <property type="project" value="TreeGrafter"/>
</dbReference>